<protein>
    <recommendedName>
        <fullName evidence="2">Coilin tudor domain-containing protein</fullName>
    </recommendedName>
</protein>
<sequence>MVLNHREHDPLFLINDTKLEYLHEWRIQFYENAYLPLKLVRLVAAAKPQASLMDAGRSTPEMVEELSESNSKDSDHTSKRIKIDQKSFSSIDAETNYHKDKALEHQYLYDKQPSDNTTSVESSSPIVSSKHSFNEPPENNFSQPRDDEGITNKIGSIFDITVGDVVCKPEKNVDFPPSLPSSISRSTQDTDTTAAARNQLVQEEDEDETAIVTRIHRKRKRRHRKKATVTRPELLLLTKPILPPLKPTSNNSKHIRFPSDQSDDSEEDQVSISAEKSATYSNGSKVDMEEVISSYTGSSTYSKQVDLAKSNFSSPSVTQNCLSTSTPRDLPLLNTASDIIIKKKYEANDSNIQPTDSVILSSSTFSLSSSQKESCADHSKGRHGLSALFSLKGSASPPVFKKINTKRDQYKNVSKIYTNNSTPIPNNSIDGDGKEEDFTAFPSLVYMPKKGSLIAFKKLELDQSYQPVLSEYKKALVISAENGKFVVRLLGPKQQKPKSGKFEMPIEETDFALDNDIEEYNFNELLSPLLLKAAADDALEE</sequence>
<keyword evidence="4" id="KW-1185">Reference proteome</keyword>
<reference evidence="3" key="1">
    <citation type="submission" date="2023-07" db="EMBL/GenBank/DDBJ databases">
        <title>Chromosome-level genome assembly of Artemia franciscana.</title>
        <authorList>
            <person name="Jo E."/>
        </authorList>
    </citation>
    <scope>NUCLEOTIDE SEQUENCE</scope>
    <source>
        <tissue evidence="3">Whole body</tissue>
    </source>
</reference>
<feature type="compositionally biased region" description="Basic and acidic residues" evidence="1">
    <location>
        <begin position="70"/>
        <end position="83"/>
    </location>
</feature>
<name>A0AA88I3U9_ARTSF</name>
<feature type="region of interest" description="Disordered" evidence="1">
    <location>
        <begin position="52"/>
        <end position="83"/>
    </location>
</feature>
<evidence type="ECO:0000259" key="2">
    <source>
        <dbReference type="Pfam" id="PF23086"/>
    </source>
</evidence>
<proteinExistence type="predicted"/>
<feature type="region of interest" description="Disordered" evidence="1">
    <location>
        <begin position="112"/>
        <end position="150"/>
    </location>
</feature>
<dbReference type="AlphaFoldDB" id="A0AA88I3U9"/>
<comment type="caution">
    <text evidence="3">The sequence shown here is derived from an EMBL/GenBank/DDBJ whole genome shotgun (WGS) entry which is preliminary data.</text>
</comment>
<accession>A0AA88I3U9</accession>
<feature type="compositionally biased region" description="Low complexity" evidence="1">
    <location>
        <begin position="119"/>
        <end position="131"/>
    </location>
</feature>
<organism evidence="3 4">
    <name type="scientific">Artemia franciscana</name>
    <name type="common">Brine shrimp</name>
    <name type="synonym">Artemia sanfranciscana</name>
    <dbReference type="NCBI Taxonomy" id="6661"/>
    <lineage>
        <taxon>Eukaryota</taxon>
        <taxon>Metazoa</taxon>
        <taxon>Ecdysozoa</taxon>
        <taxon>Arthropoda</taxon>
        <taxon>Crustacea</taxon>
        <taxon>Branchiopoda</taxon>
        <taxon>Anostraca</taxon>
        <taxon>Artemiidae</taxon>
        <taxon>Artemia</taxon>
    </lineage>
</organism>
<evidence type="ECO:0000313" key="4">
    <source>
        <dbReference type="Proteomes" id="UP001187531"/>
    </source>
</evidence>
<feature type="compositionally biased region" description="Polar residues" evidence="1">
    <location>
        <begin position="272"/>
        <end position="282"/>
    </location>
</feature>
<dbReference type="Pfam" id="PF23086">
    <property type="entry name" value="Tudor_Coilin"/>
    <property type="match status" value="1"/>
</dbReference>
<dbReference type="InterPro" id="IPR056398">
    <property type="entry name" value="Tudor_Coilin"/>
</dbReference>
<feature type="domain" description="Coilin tudor" evidence="2">
    <location>
        <begin position="435"/>
        <end position="491"/>
    </location>
</feature>
<feature type="region of interest" description="Disordered" evidence="1">
    <location>
        <begin position="240"/>
        <end position="282"/>
    </location>
</feature>
<evidence type="ECO:0000256" key="1">
    <source>
        <dbReference type="SAM" id="MobiDB-lite"/>
    </source>
</evidence>
<evidence type="ECO:0000313" key="3">
    <source>
        <dbReference type="EMBL" id="KAK2714877.1"/>
    </source>
</evidence>
<gene>
    <name evidence="3" type="ORF">QYM36_009169</name>
</gene>
<dbReference type="EMBL" id="JAVRJZ010000013">
    <property type="protein sequence ID" value="KAK2714877.1"/>
    <property type="molecule type" value="Genomic_DNA"/>
</dbReference>
<dbReference type="Proteomes" id="UP001187531">
    <property type="component" value="Unassembled WGS sequence"/>
</dbReference>
<feature type="non-terminal residue" evidence="3">
    <location>
        <position position="1"/>
    </location>
</feature>